<dbReference type="EMBL" id="LYVF01000002">
    <property type="protein sequence ID" value="OAT87123.1"/>
    <property type="molecule type" value="Genomic_DNA"/>
</dbReference>
<dbReference type="InterPro" id="IPR018658">
    <property type="entry name" value="DUF2089"/>
</dbReference>
<dbReference type="Proteomes" id="UP000078532">
    <property type="component" value="Unassembled WGS sequence"/>
</dbReference>
<reference evidence="3 4" key="1">
    <citation type="submission" date="2016-04" db="EMBL/GenBank/DDBJ databases">
        <authorList>
            <person name="Evans L.H."/>
            <person name="Alamgir A."/>
            <person name="Owens N."/>
            <person name="Weber N.D."/>
            <person name="Virtaneva K."/>
            <person name="Barbian K."/>
            <person name="Babar A."/>
            <person name="Rosenke K."/>
        </authorList>
    </citation>
    <scope>NUCLEOTIDE SEQUENCE [LARGE SCALE GENOMIC DNA]</scope>
    <source>
        <strain evidence="3 4">LMa1</strain>
    </source>
</reference>
<protein>
    <recommendedName>
        <fullName evidence="5">DUF2089 domain-containing protein</fullName>
    </recommendedName>
</protein>
<evidence type="ECO:0000313" key="3">
    <source>
        <dbReference type="EMBL" id="OAT87123.1"/>
    </source>
</evidence>
<evidence type="ECO:0000259" key="1">
    <source>
        <dbReference type="Pfam" id="PF09862"/>
    </source>
</evidence>
<evidence type="ECO:0008006" key="5">
    <source>
        <dbReference type="Google" id="ProtNLM"/>
    </source>
</evidence>
<dbReference type="STRING" id="1838280.A6M21_02220"/>
<feature type="domain" description="DUF2089" evidence="2">
    <location>
        <begin position="9"/>
        <end position="40"/>
    </location>
</feature>
<comment type="caution">
    <text evidence="3">The sequence shown here is derived from an EMBL/GenBank/DDBJ whole genome shotgun (WGS) entry which is preliminary data.</text>
</comment>
<evidence type="ECO:0000313" key="4">
    <source>
        <dbReference type="Proteomes" id="UP000078532"/>
    </source>
</evidence>
<proteinExistence type="predicted"/>
<sequence>MKFKAPNCCPVCGHEMMISSLSCSYCQTRIEGSFTPCKFCKLPVEQREFIEVFLKCRGNIKDVEKELGISYPTVRNRLDGVIQSLGYKVQKHEDGEKRVLKQDILSALEKGEISVQEAARLLKKQQSNKLEMR</sequence>
<gene>
    <name evidence="3" type="ORF">A6M21_02220</name>
</gene>
<dbReference type="Pfam" id="PF22747">
    <property type="entry name" value="Zn_ribbon_DUF2089"/>
    <property type="match status" value="1"/>
</dbReference>
<dbReference type="OrthoDB" id="9797643at2"/>
<accession>A0A1B7LKQ6</accession>
<dbReference type="RefSeq" id="WP_066665906.1">
    <property type="nucleotide sequence ID" value="NZ_LYVF01000002.1"/>
</dbReference>
<keyword evidence="4" id="KW-1185">Reference proteome</keyword>
<name>A0A1B7LKQ6_9FIRM</name>
<dbReference type="Pfam" id="PF09862">
    <property type="entry name" value="DUF2089"/>
    <property type="match status" value="1"/>
</dbReference>
<dbReference type="AlphaFoldDB" id="A0A1B7LKQ6"/>
<evidence type="ECO:0000259" key="2">
    <source>
        <dbReference type="Pfam" id="PF22747"/>
    </source>
</evidence>
<dbReference type="InterPro" id="IPR053957">
    <property type="entry name" value="DUF2089_Zn_ribbon"/>
</dbReference>
<organism evidence="3 4">
    <name type="scientific">Desulfotomaculum copahuensis</name>
    <dbReference type="NCBI Taxonomy" id="1838280"/>
    <lineage>
        <taxon>Bacteria</taxon>
        <taxon>Bacillati</taxon>
        <taxon>Bacillota</taxon>
        <taxon>Clostridia</taxon>
        <taxon>Eubacteriales</taxon>
        <taxon>Desulfotomaculaceae</taxon>
        <taxon>Desulfotomaculum</taxon>
    </lineage>
</organism>
<feature type="domain" description="DUF2089" evidence="1">
    <location>
        <begin position="42"/>
        <end position="88"/>
    </location>
</feature>